<gene>
    <name evidence="2" type="ORF">ENKNEFLB_01754</name>
</gene>
<accession>A0ABX8EJY1</accession>
<evidence type="ECO:0000313" key="2">
    <source>
        <dbReference type="EMBL" id="QVT79373.1"/>
    </source>
</evidence>
<evidence type="ECO:0000313" key="3">
    <source>
        <dbReference type="Proteomes" id="UP000679307"/>
    </source>
</evidence>
<evidence type="ECO:0000256" key="1">
    <source>
        <dbReference type="SAM" id="Phobius"/>
    </source>
</evidence>
<feature type="transmembrane region" description="Helical" evidence="1">
    <location>
        <begin position="212"/>
        <end position="233"/>
    </location>
</feature>
<sequence length="243" mass="24608">MTTSAPSDGHPGPVGDAGTGWTGRRVVSVVLGSLLVVGAAGLASGGVGLVAVDQVARDADGFVMGPRHRLATDGFAITSEDAHLHTDGTLEMLPDAVVGDLRLSVEAVEGTEAFVGIAPAAEVRSYLAGVRHDTLLEVRGGDPVYRATPGGAPATPPTEQSFWAAEASGTEPELTWSLEEGDWTAVVMAADGSDGVAADVSAGAEIPVLRTAVTVLFVLAVLLVLLGAALIAVPVRSVSREDP</sequence>
<organism evidence="2 3">
    <name type="scientific">Nocardioides aquaticus</name>
    <dbReference type="NCBI Taxonomy" id="160826"/>
    <lineage>
        <taxon>Bacteria</taxon>
        <taxon>Bacillati</taxon>
        <taxon>Actinomycetota</taxon>
        <taxon>Actinomycetes</taxon>
        <taxon>Propionibacteriales</taxon>
        <taxon>Nocardioidaceae</taxon>
        <taxon>Nocardioides</taxon>
    </lineage>
</organism>
<evidence type="ECO:0008006" key="4">
    <source>
        <dbReference type="Google" id="ProtNLM"/>
    </source>
</evidence>
<proteinExistence type="predicted"/>
<keyword evidence="1" id="KW-1133">Transmembrane helix</keyword>
<keyword evidence="1" id="KW-0472">Membrane</keyword>
<name>A0ABX8EJY1_9ACTN</name>
<dbReference type="Proteomes" id="UP000679307">
    <property type="component" value="Chromosome"/>
</dbReference>
<reference evidence="2 3" key="1">
    <citation type="submission" date="2021-05" db="EMBL/GenBank/DDBJ databases">
        <title>Complete genome of Nocardioides aquaticus KCTC 9944T isolated from meromictic and hypersaline Ekho Lake, Antarctica.</title>
        <authorList>
            <person name="Hwang K."/>
            <person name="Kim K.M."/>
            <person name="Choe H."/>
        </authorList>
    </citation>
    <scope>NUCLEOTIDE SEQUENCE [LARGE SCALE GENOMIC DNA]</scope>
    <source>
        <strain evidence="2 3">KCTC 9944</strain>
    </source>
</reference>
<dbReference type="RefSeq" id="WP_214058843.1">
    <property type="nucleotide sequence ID" value="NZ_BAAAHS010000030.1"/>
</dbReference>
<dbReference type="EMBL" id="CP075371">
    <property type="protein sequence ID" value="QVT79373.1"/>
    <property type="molecule type" value="Genomic_DNA"/>
</dbReference>
<feature type="transmembrane region" description="Helical" evidence="1">
    <location>
        <begin position="29"/>
        <end position="52"/>
    </location>
</feature>
<keyword evidence="1" id="KW-0812">Transmembrane</keyword>
<keyword evidence="3" id="KW-1185">Reference proteome</keyword>
<protein>
    <recommendedName>
        <fullName evidence="4">DUF4178 domain-containing protein</fullName>
    </recommendedName>
</protein>